<proteinExistence type="inferred from homology"/>
<sequence length="152" mass="16350">MTNNTLAIGDNCEVILHFDLKLSDGSAADSTRVNNKPAKMVMGDGSLTKNFEDCLRGLVAGDKKSFLLNADDAFGMPNPDNIYYVDRTKFNADTPVEEGMIISFAQPDGSELPGVIRSAVGHSVTVDFNHPLAGQSVTFIVEIIEVRDTGAK</sequence>
<dbReference type="EC" id="5.2.1.8" evidence="6"/>
<dbReference type="PANTHER" id="PTHR47861:SF4">
    <property type="entry name" value="FKBP-TYPE 16 KDA PEPTIDYL-PROLYL CIS-TRANS ISOMERASE"/>
    <property type="match status" value="1"/>
</dbReference>
<dbReference type="PANTHER" id="PTHR47861">
    <property type="entry name" value="FKBP-TYPE PEPTIDYL-PROLYL CIS-TRANS ISOMERASE SLYD"/>
    <property type="match status" value="1"/>
</dbReference>
<dbReference type="InterPro" id="IPR048261">
    <property type="entry name" value="SlpA/SlyD-like_ins_sf"/>
</dbReference>
<comment type="similarity">
    <text evidence="2 6">Belongs to the FKBP-type PPIase family.</text>
</comment>
<evidence type="ECO:0000256" key="3">
    <source>
        <dbReference type="ARBA" id="ARBA00023110"/>
    </source>
</evidence>
<evidence type="ECO:0000313" key="9">
    <source>
        <dbReference type="Proteomes" id="UP000006251"/>
    </source>
</evidence>
<accession>K6YVN8</accession>
<dbReference type="SUPFAM" id="SSF54534">
    <property type="entry name" value="FKBP-like"/>
    <property type="match status" value="1"/>
</dbReference>
<name>K6YVN8_9ALTE</name>
<dbReference type="NCBIfam" id="NF011676">
    <property type="entry name" value="PRK15095.1"/>
    <property type="match status" value="1"/>
</dbReference>
<evidence type="ECO:0000256" key="1">
    <source>
        <dbReference type="ARBA" id="ARBA00000971"/>
    </source>
</evidence>
<evidence type="ECO:0000256" key="4">
    <source>
        <dbReference type="ARBA" id="ARBA00023235"/>
    </source>
</evidence>
<evidence type="ECO:0000313" key="8">
    <source>
        <dbReference type="EMBL" id="GAC28071.1"/>
    </source>
</evidence>
<dbReference type="InterPro" id="IPR046357">
    <property type="entry name" value="PPIase_dom_sf"/>
</dbReference>
<keyword evidence="9" id="KW-1185">Reference proteome</keyword>
<protein>
    <recommendedName>
        <fullName evidence="6">Peptidyl-prolyl cis-trans isomerase</fullName>
        <ecNumber evidence="6">5.2.1.8</ecNumber>
    </recommendedName>
</protein>
<dbReference type="OrthoDB" id="9808891at2"/>
<dbReference type="GO" id="GO:0003755">
    <property type="term" value="F:peptidyl-prolyl cis-trans isomerase activity"/>
    <property type="evidence" value="ECO:0007669"/>
    <property type="project" value="UniProtKB-UniRule"/>
</dbReference>
<keyword evidence="4 5" id="KW-0413">Isomerase</keyword>
<dbReference type="STRING" id="1121922.GCA_000428905_01593"/>
<reference evidence="9" key="1">
    <citation type="journal article" date="2014" name="Environ. Microbiol.">
        <title>Comparative genomics of the marine bacterial genus Glaciecola reveals the high degree of genomic diversity and genomic characteristic for cold adaptation.</title>
        <authorList>
            <person name="Qin Q.L."/>
            <person name="Xie B.B."/>
            <person name="Yu Y."/>
            <person name="Shu Y.L."/>
            <person name="Rong J.C."/>
            <person name="Zhang Y.J."/>
            <person name="Zhao D.L."/>
            <person name="Chen X.L."/>
            <person name="Zhang X.Y."/>
            <person name="Chen B."/>
            <person name="Zhou B.C."/>
            <person name="Zhang Y.Z."/>
        </authorList>
    </citation>
    <scope>NUCLEOTIDE SEQUENCE [LARGE SCALE GENOMIC DNA]</scope>
    <source>
        <strain evidence="9">ACAM 615</strain>
    </source>
</reference>
<dbReference type="Pfam" id="PF00254">
    <property type="entry name" value="FKBP_C"/>
    <property type="match status" value="1"/>
</dbReference>
<dbReference type="PROSITE" id="PS50059">
    <property type="entry name" value="FKBP_PPIASE"/>
    <property type="match status" value="1"/>
</dbReference>
<evidence type="ECO:0000259" key="7">
    <source>
        <dbReference type="PROSITE" id="PS50059"/>
    </source>
</evidence>
<organism evidence="8 9">
    <name type="scientific">Brumicola pallidula DSM 14239 = ACAM 615</name>
    <dbReference type="NCBI Taxonomy" id="1121922"/>
    <lineage>
        <taxon>Bacteria</taxon>
        <taxon>Pseudomonadati</taxon>
        <taxon>Pseudomonadota</taxon>
        <taxon>Gammaproteobacteria</taxon>
        <taxon>Alteromonadales</taxon>
        <taxon>Alteromonadaceae</taxon>
        <taxon>Brumicola</taxon>
    </lineage>
</organism>
<evidence type="ECO:0000256" key="2">
    <source>
        <dbReference type="ARBA" id="ARBA00006577"/>
    </source>
</evidence>
<dbReference type="EMBL" id="BAEQ01000019">
    <property type="protein sequence ID" value="GAC28071.1"/>
    <property type="molecule type" value="Genomic_DNA"/>
</dbReference>
<dbReference type="Proteomes" id="UP000006251">
    <property type="component" value="Unassembled WGS sequence"/>
</dbReference>
<feature type="domain" description="PPIase FKBP-type" evidence="7">
    <location>
        <begin position="11"/>
        <end position="75"/>
    </location>
</feature>
<dbReference type="InterPro" id="IPR001179">
    <property type="entry name" value="PPIase_FKBP_dom"/>
</dbReference>
<gene>
    <name evidence="8" type="primary">fkpB</name>
    <name evidence="8" type="ORF">GPAL_1193</name>
</gene>
<dbReference type="Gene3D" id="3.10.50.40">
    <property type="match status" value="1"/>
</dbReference>
<comment type="catalytic activity">
    <reaction evidence="1 5 6">
        <text>[protein]-peptidylproline (omega=180) = [protein]-peptidylproline (omega=0)</text>
        <dbReference type="Rhea" id="RHEA:16237"/>
        <dbReference type="Rhea" id="RHEA-COMP:10747"/>
        <dbReference type="Rhea" id="RHEA-COMP:10748"/>
        <dbReference type="ChEBI" id="CHEBI:83833"/>
        <dbReference type="ChEBI" id="CHEBI:83834"/>
        <dbReference type="EC" id="5.2.1.8"/>
    </reaction>
</comment>
<evidence type="ECO:0000256" key="5">
    <source>
        <dbReference type="PROSITE-ProRule" id="PRU00277"/>
    </source>
</evidence>
<dbReference type="AlphaFoldDB" id="K6YVN8"/>
<evidence type="ECO:0000256" key="6">
    <source>
        <dbReference type="RuleBase" id="RU003915"/>
    </source>
</evidence>
<comment type="caution">
    <text evidence="8">The sequence shown here is derived from an EMBL/GenBank/DDBJ whole genome shotgun (WGS) entry which is preliminary data.</text>
</comment>
<dbReference type="Gene3D" id="2.40.10.330">
    <property type="match status" value="1"/>
</dbReference>
<keyword evidence="3 5" id="KW-0697">Rotamase</keyword>